<accession>A0A814UVV3</accession>
<comment type="caution">
    <text evidence="1">The sequence shown here is derived from an EMBL/GenBank/DDBJ whole genome shotgun (WGS) entry which is preliminary data.</text>
</comment>
<sequence length="195" mass="20087">IITTTTSTSNTTVLTTTNTDSTATSTTLATITTTGSKQCDQSGPVGRTGTVTSFTFYTDNTCSGDTLYLGAFTPTSAITAGASATFIYISSQWIHFTIPTVSSSSFTIVTVNFCTAVNTPVGCVANAFSIDSTQFYGTFSITCGLPGVVVSSSTGCFDLILNGGSGCTTSQLPSYNTSVTYTRLGKDILTAITIS</sequence>
<dbReference type="EMBL" id="CAJOBA010043482">
    <property type="protein sequence ID" value="CAF4150028.1"/>
    <property type="molecule type" value="Genomic_DNA"/>
</dbReference>
<name>A0A814UVV3_9BILA</name>
<protein>
    <submittedName>
        <fullName evidence="1">Uncharacterized protein</fullName>
    </submittedName>
</protein>
<evidence type="ECO:0000313" key="1">
    <source>
        <dbReference type="EMBL" id="CAF1180792.1"/>
    </source>
</evidence>
<organism evidence="1 5">
    <name type="scientific">Didymodactylos carnosus</name>
    <dbReference type="NCBI Taxonomy" id="1234261"/>
    <lineage>
        <taxon>Eukaryota</taxon>
        <taxon>Metazoa</taxon>
        <taxon>Spiralia</taxon>
        <taxon>Gnathifera</taxon>
        <taxon>Rotifera</taxon>
        <taxon>Eurotatoria</taxon>
        <taxon>Bdelloidea</taxon>
        <taxon>Philodinida</taxon>
        <taxon>Philodinidae</taxon>
        <taxon>Didymodactylos</taxon>
    </lineage>
</organism>
<dbReference type="EMBL" id="CAJOBC010007850">
    <property type="protein sequence ID" value="CAF3945079.1"/>
    <property type="molecule type" value="Genomic_DNA"/>
</dbReference>
<dbReference type="Proteomes" id="UP000677228">
    <property type="component" value="Unassembled WGS sequence"/>
</dbReference>
<dbReference type="AlphaFoldDB" id="A0A814UVV3"/>
<evidence type="ECO:0000313" key="5">
    <source>
        <dbReference type="Proteomes" id="UP000663829"/>
    </source>
</evidence>
<dbReference type="Proteomes" id="UP000663829">
    <property type="component" value="Unassembled WGS sequence"/>
</dbReference>
<evidence type="ECO:0000313" key="3">
    <source>
        <dbReference type="EMBL" id="CAF3945079.1"/>
    </source>
</evidence>
<evidence type="ECO:0000313" key="2">
    <source>
        <dbReference type="EMBL" id="CAF1338816.1"/>
    </source>
</evidence>
<evidence type="ECO:0000313" key="4">
    <source>
        <dbReference type="EMBL" id="CAF4150028.1"/>
    </source>
</evidence>
<dbReference type="EMBL" id="CAJNOQ010007849">
    <property type="protein sequence ID" value="CAF1180792.1"/>
    <property type="molecule type" value="Genomic_DNA"/>
</dbReference>
<feature type="non-terminal residue" evidence="1">
    <location>
        <position position="1"/>
    </location>
</feature>
<dbReference type="EMBL" id="CAJNOK010021857">
    <property type="protein sequence ID" value="CAF1338816.1"/>
    <property type="molecule type" value="Genomic_DNA"/>
</dbReference>
<dbReference type="Proteomes" id="UP000682733">
    <property type="component" value="Unassembled WGS sequence"/>
</dbReference>
<gene>
    <name evidence="1" type="ORF">GPM918_LOCUS22691</name>
    <name evidence="2" type="ORF">OVA965_LOCUS30242</name>
    <name evidence="3" type="ORF">SRO942_LOCUS22690</name>
    <name evidence="4" type="ORF">TMI583_LOCUS31039</name>
</gene>
<dbReference type="Proteomes" id="UP000681722">
    <property type="component" value="Unassembled WGS sequence"/>
</dbReference>
<reference evidence="1" key="1">
    <citation type="submission" date="2021-02" db="EMBL/GenBank/DDBJ databases">
        <authorList>
            <person name="Nowell W R."/>
        </authorList>
    </citation>
    <scope>NUCLEOTIDE SEQUENCE</scope>
</reference>
<keyword evidence="5" id="KW-1185">Reference proteome</keyword>
<proteinExistence type="predicted"/>